<sequence>MENGESEKAAVAAGTDLEPSTRTSLQLSLVAALDRANAIGRDNDLPWRLPDDLKRFKALTLGKPVLMGRKTAQSLGRALPGRLNLVMTRSGQVPFADMQAVASLQAAIDAARAAGAAELAVIGGGDIFALTLPLADVLYLTHVDTVVDGADAHFPAFDPAQWEVVARQAHPVDARHALAFEFVDYRRRAGAV</sequence>
<comment type="function">
    <text evidence="7 8">Key enzyme in folate metabolism. Catalyzes an essential reaction for de novo glycine and purine synthesis, and for DNA precursor synthesis.</text>
</comment>
<comment type="pathway">
    <text evidence="1 8">Cofactor biosynthesis; tetrahydrofolate biosynthesis; 5,6,7,8-tetrahydrofolate from 7,8-dihydrofolate: step 1/1.</text>
</comment>
<dbReference type="PROSITE" id="PS00075">
    <property type="entry name" value="DHFR_1"/>
    <property type="match status" value="1"/>
</dbReference>
<comment type="catalytic activity">
    <reaction evidence="8">
        <text>(6S)-5,6,7,8-tetrahydrofolate + NADP(+) = 7,8-dihydrofolate + NADPH + H(+)</text>
        <dbReference type="Rhea" id="RHEA:15009"/>
        <dbReference type="ChEBI" id="CHEBI:15378"/>
        <dbReference type="ChEBI" id="CHEBI:57451"/>
        <dbReference type="ChEBI" id="CHEBI:57453"/>
        <dbReference type="ChEBI" id="CHEBI:57783"/>
        <dbReference type="ChEBI" id="CHEBI:58349"/>
        <dbReference type="EC" id="1.5.1.3"/>
    </reaction>
</comment>
<organism evidence="11 12">
    <name type="scientific">Xanthomonas sacchari</name>
    <dbReference type="NCBI Taxonomy" id="56458"/>
    <lineage>
        <taxon>Bacteria</taxon>
        <taxon>Pseudomonadati</taxon>
        <taxon>Pseudomonadota</taxon>
        <taxon>Gammaproteobacteria</taxon>
        <taxon>Lysobacterales</taxon>
        <taxon>Lysobacteraceae</taxon>
        <taxon>Xanthomonas</taxon>
    </lineage>
</organism>
<protein>
    <recommendedName>
        <fullName evidence="3 8">Dihydrofolate reductase</fullName>
        <ecNumber evidence="3 8">1.5.1.3</ecNumber>
    </recommendedName>
</protein>
<evidence type="ECO:0000313" key="12">
    <source>
        <dbReference type="Proteomes" id="UP001320843"/>
    </source>
</evidence>
<dbReference type="PANTHER" id="PTHR48069">
    <property type="entry name" value="DIHYDROFOLATE REDUCTASE"/>
    <property type="match status" value="1"/>
</dbReference>
<evidence type="ECO:0000256" key="4">
    <source>
        <dbReference type="ARBA" id="ARBA00022563"/>
    </source>
</evidence>
<keyword evidence="5 8" id="KW-0521">NADP</keyword>
<evidence type="ECO:0000313" key="11">
    <source>
        <dbReference type="EMBL" id="MCW0400680.1"/>
    </source>
</evidence>
<dbReference type="InterPro" id="IPR024072">
    <property type="entry name" value="DHFR-like_dom_sf"/>
</dbReference>
<name>A0ABT3DYT7_9XANT</name>
<comment type="similarity">
    <text evidence="2 8 9">Belongs to the dihydrofolate reductase family.</text>
</comment>
<reference evidence="11 12" key="1">
    <citation type="submission" date="2022-06" db="EMBL/GenBank/DDBJ databases">
        <title>Dynamics of rice microbiomes reveals core vertical transmitted seed endophytes.</title>
        <authorList>
            <person name="Liao K."/>
            <person name="Zhang X."/>
        </authorList>
    </citation>
    <scope>NUCLEOTIDE SEQUENCE [LARGE SCALE GENOMIC DNA]</scope>
    <source>
        <strain evidence="11 12">YT10-10-1</strain>
    </source>
</reference>
<evidence type="ECO:0000256" key="1">
    <source>
        <dbReference type="ARBA" id="ARBA00004903"/>
    </source>
</evidence>
<dbReference type="PIRSF" id="PIRSF000194">
    <property type="entry name" value="DHFR"/>
    <property type="match status" value="1"/>
</dbReference>
<dbReference type="SUPFAM" id="SSF53597">
    <property type="entry name" value="Dihydrofolate reductase-like"/>
    <property type="match status" value="1"/>
</dbReference>
<dbReference type="PRINTS" id="PR00070">
    <property type="entry name" value="DHFR"/>
</dbReference>
<dbReference type="Pfam" id="PF00186">
    <property type="entry name" value="DHFR_1"/>
    <property type="match status" value="1"/>
</dbReference>
<dbReference type="Gene3D" id="3.40.430.10">
    <property type="entry name" value="Dihydrofolate Reductase, subunit A"/>
    <property type="match status" value="1"/>
</dbReference>
<dbReference type="GO" id="GO:0004146">
    <property type="term" value="F:dihydrofolate reductase activity"/>
    <property type="evidence" value="ECO:0007669"/>
    <property type="project" value="UniProtKB-EC"/>
</dbReference>
<evidence type="ECO:0000256" key="6">
    <source>
        <dbReference type="ARBA" id="ARBA00023002"/>
    </source>
</evidence>
<accession>A0ABT3DYT7</accession>
<dbReference type="PROSITE" id="PS51330">
    <property type="entry name" value="DHFR_2"/>
    <property type="match status" value="1"/>
</dbReference>
<evidence type="ECO:0000259" key="10">
    <source>
        <dbReference type="PROSITE" id="PS51330"/>
    </source>
</evidence>
<comment type="caution">
    <text evidence="11">The sequence shown here is derived from an EMBL/GenBank/DDBJ whole genome shotgun (WGS) entry which is preliminary data.</text>
</comment>
<dbReference type="CDD" id="cd00209">
    <property type="entry name" value="DHFR"/>
    <property type="match status" value="1"/>
</dbReference>
<evidence type="ECO:0000256" key="7">
    <source>
        <dbReference type="ARBA" id="ARBA00025067"/>
    </source>
</evidence>
<dbReference type="EMBL" id="JANFWR010000025">
    <property type="protein sequence ID" value="MCW0400680.1"/>
    <property type="molecule type" value="Genomic_DNA"/>
</dbReference>
<keyword evidence="6 8" id="KW-0560">Oxidoreductase</keyword>
<evidence type="ECO:0000256" key="3">
    <source>
        <dbReference type="ARBA" id="ARBA00012856"/>
    </source>
</evidence>
<keyword evidence="12" id="KW-1185">Reference proteome</keyword>
<keyword evidence="4 8" id="KW-0554">One-carbon metabolism</keyword>
<evidence type="ECO:0000256" key="2">
    <source>
        <dbReference type="ARBA" id="ARBA00009539"/>
    </source>
</evidence>
<dbReference type="InterPro" id="IPR017925">
    <property type="entry name" value="DHFR_CS"/>
</dbReference>
<evidence type="ECO:0000256" key="5">
    <source>
        <dbReference type="ARBA" id="ARBA00022857"/>
    </source>
</evidence>
<gene>
    <name evidence="11" type="ORF">NB700_003236</name>
</gene>
<feature type="domain" description="DHFR" evidence="10">
    <location>
        <begin position="26"/>
        <end position="187"/>
    </location>
</feature>
<proteinExistence type="inferred from homology"/>
<dbReference type="InterPro" id="IPR001796">
    <property type="entry name" value="DHFR_dom"/>
</dbReference>
<evidence type="ECO:0000256" key="8">
    <source>
        <dbReference type="PIRNR" id="PIRNR000194"/>
    </source>
</evidence>
<dbReference type="Proteomes" id="UP001320843">
    <property type="component" value="Unassembled WGS sequence"/>
</dbReference>
<dbReference type="EC" id="1.5.1.3" evidence="3 8"/>
<dbReference type="PANTHER" id="PTHR48069:SF3">
    <property type="entry name" value="DIHYDROFOLATE REDUCTASE"/>
    <property type="match status" value="1"/>
</dbReference>
<dbReference type="InterPro" id="IPR012259">
    <property type="entry name" value="DHFR"/>
</dbReference>
<evidence type="ECO:0000256" key="9">
    <source>
        <dbReference type="RuleBase" id="RU004474"/>
    </source>
</evidence>